<feature type="transmembrane region" description="Helical" evidence="1">
    <location>
        <begin position="162"/>
        <end position="190"/>
    </location>
</feature>
<organism evidence="2 3">
    <name type="scientific">Lineolata rhizophorae</name>
    <dbReference type="NCBI Taxonomy" id="578093"/>
    <lineage>
        <taxon>Eukaryota</taxon>
        <taxon>Fungi</taxon>
        <taxon>Dikarya</taxon>
        <taxon>Ascomycota</taxon>
        <taxon>Pezizomycotina</taxon>
        <taxon>Dothideomycetes</taxon>
        <taxon>Dothideomycetes incertae sedis</taxon>
        <taxon>Lineolatales</taxon>
        <taxon>Lineolataceae</taxon>
        <taxon>Lineolata</taxon>
    </lineage>
</organism>
<evidence type="ECO:0000313" key="3">
    <source>
        <dbReference type="Proteomes" id="UP000799766"/>
    </source>
</evidence>
<dbReference type="Gene3D" id="1.20.120.1630">
    <property type="match status" value="1"/>
</dbReference>
<dbReference type="GO" id="GO:0016020">
    <property type="term" value="C:membrane"/>
    <property type="evidence" value="ECO:0007669"/>
    <property type="project" value="TreeGrafter"/>
</dbReference>
<evidence type="ECO:0000256" key="1">
    <source>
        <dbReference type="SAM" id="Phobius"/>
    </source>
</evidence>
<feature type="transmembrane region" description="Helical" evidence="1">
    <location>
        <begin position="286"/>
        <end position="307"/>
    </location>
</feature>
<name>A0A6A6NW35_9PEZI</name>
<dbReference type="EMBL" id="MU001685">
    <property type="protein sequence ID" value="KAF2455995.1"/>
    <property type="molecule type" value="Genomic_DNA"/>
</dbReference>
<keyword evidence="1" id="KW-0472">Membrane</keyword>
<dbReference type="PANTHER" id="PTHR32251">
    <property type="entry name" value="3-OXO-5-ALPHA-STEROID 4-DEHYDROGENASE"/>
    <property type="match status" value="1"/>
</dbReference>
<feature type="transmembrane region" description="Helical" evidence="1">
    <location>
        <begin position="53"/>
        <end position="78"/>
    </location>
</feature>
<keyword evidence="1" id="KW-0812">Transmembrane</keyword>
<reference evidence="2" key="1">
    <citation type="journal article" date="2020" name="Stud. Mycol.">
        <title>101 Dothideomycetes genomes: a test case for predicting lifestyles and emergence of pathogens.</title>
        <authorList>
            <person name="Haridas S."/>
            <person name="Albert R."/>
            <person name="Binder M."/>
            <person name="Bloem J."/>
            <person name="Labutti K."/>
            <person name="Salamov A."/>
            <person name="Andreopoulos B."/>
            <person name="Baker S."/>
            <person name="Barry K."/>
            <person name="Bills G."/>
            <person name="Bluhm B."/>
            <person name="Cannon C."/>
            <person name="Castanera R."/>
            <person name="Culley D."/>
            <person name="Daum C."/>
            <person name="Ezra D."/>
            <person name="Gonzalez J."/>
            <person name="Henrissat B."/>
            <person name="Kuo A."/>
            <person name="Liang C."/>
            <person name="Lipzen A."/>
            <person name="Lutzoni F."/>
            <person name="Magnuson J."/>
            <person name="Mondo S."/>
            <person name="Nolan M."/>
            <person name="Ohm R."/>
            <person name="Pangilinan J."/>
            <person name="Park H.-J."/>
            <person name="Ramirez L."/>
            <person name="Alfaro M."/>
            <person name="Sun H."/>
            <person name="Tritt A."/>
            <person name="Yoshinaga Y."/>
            <person name="Zwiers L.-H."/>
            <person name="Turgeon B."/>
            <person name="Goodwin S."/>
            <person name="Spatafora J."/>
            <person name="Crous P."/>
            <person name="Grigoriev I."/>
        </authorList>
    </citation>
    <scope>NUCLEOTIDE SEQUENCE</scope>
    <source>
        <strain evidence="2">ATCC 16933</strain>
    </source>
</reference>
<evidence type="ECO:0008006" key="4">
    <source>
        <dbReference type="Google" id="ProtNLM"/>
    </source>
</evidence>
<sequence length="358" mass="40968">MVVPAIGVVIPHLKTLRDCTSFTRTVLPYLPQLKALPQLIAVSYTDLDGLKTLYLSVNPVITALAFALALAPLFLLLSELNRNYSQVDRAWSLLPPVYLGHYCLWAHMSGLPTQRLDNLLAFSCVWGVRLTYNYWRKGGYQIGSEDYRWAVLREHLNGPLLFLFNLVFISFIQSLLLFAITSPAYVLMLASRISPEMNTPDLIFVRTLMGLVLAEWFADEQQWKYQQAKKVYQGTAKVPPKYTQEDLDRGFVVTGLWSLCRHPNFAAEQAIWILVYQWSCFITDVYWNWTLVGAISYVLLFQGSTWLTESISAKKYPEYKTYQKLVNKFIPNLLGAPPGMEDKLQQSGTSRAQNQRDE</sequence>
<dbReference type="Pfam" id="PF06966">
    <property type="entry name" value="DUF1295"/>
    <property type="match status" value="1"/>
</dbReference>
<keyword evidence="1" id="KW-1133">Transmembrane helix</keyword>
<dbReference type="Proteomes" id="UP000799766">
    <property type="component" value="Unassembled WGS sequence"/>
</dbReference>
<dbReference type="PANTHER" id="PTHR32251:SF23">
    <property type="entry name" value="3-OXO-5-ALPHA-STEROID 4-DEHYDROGENASE (DUF1295)"/>
    <property type="match status" value="1"/>
</dbReference>
<accession>A0A6A6NW35</accession>
<keyword evidence="3" id="KW-1185">Reference proteome</keyword>
<proteinExistence type="predicted"/>
<protein>
    <recommendedName>
        <fullName evidence="4">DUF1295 domain protein</fullName>
    </recommendedName>
</protein>
<dbReference type="AlphaFoldDB" id="A0A6A6NW35"/>
<gene>
    <name evidence="2" type="ORF">BDY21DRAFT_365199</name>
</gene>
<dbReference type="InterPro" id="IPR010721">
    <property type="entry name" value="UstE-like"/>
</dbReference>
<dbReference type="OrthoDB" id="201504at2759"/>
<evidence type="ECO:0000313" key="2">
    <source>
        <dbReference type="EMBL" id="KAF2455995.1"/>
    </source>
</evidence>